<organism evidence="1">
    <name type="scientific">marine metagenome</name>
    <dbReference type="NCBI Taxonomy" id="408172"/>
    <lineage>
        <taxon>unclassified sequences</taxon>
        <taxon>metagenomes</taxon>
        <taxon>ecological metagenomes</taxon>
    </lineage>
</organism>
<evidence type="ECO:0000313" key="1">
    <source>
        <dbReference type="EMBL" id="SVA02988.1"/>
    </source>
</evidence>
<sequence>MNFSIRVGSGYSTLNLISLIVSGVR</sequence>
<proteinExistence type="predicted"/>
<accession>A0A381SI72</accession>
<name>A0A381SI72_9ZZZZ</name>
<dbReference type="EMBL" id="UINC01003062">
    <property type="protein sequence ID" value="SVA02988.1"/>
    <property type="molecule type" value="Genomic_DNA"/>
</dbReference>
<protein>
    <submittedName>
        <fullName evidence="1">Uncharacterized protein</fullName>
    </submittedName>
</protein>
<reference evidence="1" key="1">
    <citation type="submission" date="2018-05" db="EMBL/GenBank/DDBJ databases">
        <authorList>
            <person name="Lanie J.A."/>
            <person name="Ng W.-L."/>
            <person name="Kazmierczak K.M."/>
            <person name="Andrzejewski T.M."/>
            <person name="Davidsen T.M."/>
            <person name="Wayne K.J."/>
            <person name="Tettelin H."/>
            <person name="Glass J.I."/>
            <person name="Rusch D."/>
            <person name="Podicherti R."/>
            <person name="Tsui H.-C.T."/>
            <person name="Winkler M.E."/>
        </authorList>
    </citation>
    <scope>NUCLEOTIDE SEQUENCE</scope>
</reference>
<gene>
    <name evidence="1" type="ORF">METZ01_LOCUS55842</name>
</gene>
<dbReference type="AlphaFoldDB" id="A0A381SI72"/>